<accession>A0ABT8YCQ7</accession>
<comment type="caution">
    <text evidence="2">The sequence shown here is derived from an EMBL/GenBank/DDBJ whole genome shotgun (WGS) entry which is preliminary data.</text>
</comment>
<dbReference type="EMBL" id="JAUOTP010000009">
    <property type="protein sequence ID" value="MDO6416108.1"/>
    <property type="molecule type" value="Genomic_DNA"/>
</dbReference>
<feature type="domain" description="DUF6894" evidence="1">
    <location>
        <begin position="4"/>
        <end position="70"/>
    </location>
</feature>
<dbReference type="Pfam" id="PF21834">
    <property type="entry name" value="DUF6894"/>
    <property type="match status" value="1"/>
</dbReference>
<dbReference type="InterPro" id="IPR054189">
    <property type="entry name" value="DUF6894"/>
</dbReference>
<dbReference type="Proteomes" id="UP001169764">
    <property type="component" value="Unassembled WGS sequence"/>
</dbReference>
<gene>
    <name evidence="2" type="ORF">Q4F19_17110</name>
</gene>
<sequence length="88" mass="9550">MPIYRFHVLNDTSYQEDEVGVDLDGPDAADRYARLAIADITSDELKQGRSPIHLTISVESAAGELVARYRLVTSLEVGKSPFDGGLVG</sequence>
<protein>
    <recommendedName>
        <fullName evidence="1">DUF6894 domain-containing protein</fullName>
    </recommendedName>
</protein>
<proteinExistence type="predicted"/>
<name>A0ABT8YCQ7_9SPHN</name>
<keyword evidence="3" id="KW-1185">Reference proteome</keyword>
<organism evidence="2 3">
    <name type="scientific">Sphingomonas natans</name>
    <dbReference type="NCBI Taxonomy" id="3063330"/>
    <lineage>
        <taxon>Bacteria</taxon>
        <taxon>Pseudomonadati</taxon>
        <taxon>Pseudomonadota</taxon>
        <taxon>Alphaproteobacteria</taxon>
        <taxon>Sphingomonadales</taxon>
        <taxon>Sphingomonadaceae</taxon>
        <taxon>Sphingomonas</taxon>
    </lineage>
</organism>
<evidence type="ECO:0000313" key="2">
    <source>
        <dbReference type="EMBL" id="MDO6416108.1"/>
    </source>
</evidence>
<evidence type="ECO:0000259" key="1">
    <source>
        <dbReference type="Pfam" id="PF21834"/>
    </source>
</evidence>
<evidence type="ECO:0000313" key="3">
    <source>
        <dbReference type="Proteomes" id="UP001169764"/>
    </source>
</evidence>
<reference evidence="2" key="1">
    <citation type="submission" date="2023-07" db="EMBL/GenBank/DDBJ databases">
        <authorList>
            <person name="Kim M."/>
        </authorList>
    </citation>
    <scope>NUCLEOTIDE SEQUENCE</scope>
    <source>
        <strain evidence="2">BIUV-7</strain>
    </source>
</reference>